<keyword evidence="13" id="KW-1185">Reference proteome</keyword>
<evidence type="ECO:0000313" key="13">
    <source>
        <dbReference type="Proteomes" id="UP001148018"/>
    </source>
</evidence>
<name>A0A9Q0D9U3_9TELE</name>
<feature type="domain" description="Ig-like" evidence="11">
    <location>
        <begin position="115"/>
        <end position="235"/>
    </location>
</feature>
<keyword evidence="10" id="KW-0393">Immunoglobulin domain</keyword>
<evidence type="ECO:0000256" key="2">
    <source>
        <dbReference type="ARBA" id="ARBA00022475"/>
    </source>
</evidence>
<comment type="subcellular location">
    <subcellularLocation>
        <location evidence="1">Cell membrane</location>
        <topology evidence="1">Single-pass type I membrane protein</topology>
    </subcellularLocation>
</comment>
<dbReference type="Proteomes" id="UP001148018">
    <property type="component" value="Unassembled WGS sequence"/>
</dbReference>
<evidence type="ECO:0000256" key="8">
    <source>
        <dbReference type="ARBA" id="ARBA00023170"/>
    </source>
</evidence>
<gene>
    <name evidence="12" type="ORF">NHX12_015105</name>
</gene>
<proteinExistence type="predicted"/>
<evidence type="ECO:0000259" key="11">
    <source>
        <dbReference type="PROSITE" id="PS50835"/>
    </source>
</evidence>
<dbReference type="GO" id="GO:0007166">
    <property type="term" value="P:cell surface receptor signaling pathway"/>
    <property type="evidence" value="ECO:0007669"/>
    <property type="project" value="TreeGrafter"/>
</dbReference>
<keyword evidence="3" id="KW-0812">Transmembrane</keyword>
<dbReference type="EMBL" id="JANIIK010000119">
    <property type="protein sequence ID" value="KAJ3584610.1"/>
    <property type="molecule type" value="Genomic_DNA"/>
</dbReference>
<dbReference type="InterPro" id="IPR007110">
    <property type="entry name" value="Ig-like_dom"/>
</dbReference>
<dbReference type="GO" id="GO:0031295">
    <property type="term" value="P:T cell costimulation"/>
    <property type="evidence" value="ECO:0007669"/>
    <property type="project" value="TreeGrafter"/>
</dbReference>
<comment type="caution">
    <text evidence="12">The sequence shown here is derived from an EMBL/GenBank/DDBJ whole genome shotgun (WGS) entry which is preliminary data.</text>
</comment>
<dbReference type="GO" id="GO:0006955">
    <property type="term" value="P:immune response"/>
    <property type="evidence" value="ECO:0007669"/>
    <property type="project" value="TreeGrafter"/>
</dbReference>
<dbReference type="PANTHER" id="PTHR25466:SF9">
    <property type="entry name" value="FIBRONECTIN TYPE-III DOMAIN-CONTAINING PROTEIN"/>
    <property type="match status" value="1"/>
</dbReference>
<dbReference type="InterPro" id="IPR036179">
    <property type="entry name" value="Ig-like_dom_sf"/>
</dbReference>
<dbReference type="Gene3D" id="2.60.40.10">
    <property type="entry name" value="Immunoglobulins"/>
    <property type="match status" value="1"/>
</dbReference>
<sequence length="235" mass="26188">MVTLEAELGATVVFPCNGLAHLEEGWVEEEEEEEDEEGLFLWEAMGRDVAAFKNGALVEGSQYEGRLRLAPEDAVRQGNWSLVLEQVTHQDVNMYECMVPGRRTLTIVWLSVSPPEADTIWVSTGLGDSTYLTCQAPEAELSRDLLFWWEKDGLIVPHSEEVGGAYSPDDDVIIGVATASLRPCSEKTSPRLLFFGGMKDEERIHAEKDGNHVGLLISQVLISDRGVYHCFYKAR</sequence>
<keyword evidence="5" id="KW-1133">Transmembrane helix</keyword>
<dbReference type="GO" id="GO:0042102">
    <property type="term" value="P:positive regulation of T cell proliferation"/>
    <property type="evidence" value="ECO:0007669"/>
    <property type="project" value="TreeGrafter"/>
</dbReference>
<keyword evidence="8" id="KW-0675">Receptor</keyword>
<dbReference type="GO" id="GO:0042130">
    <property type="term" value="P:negative regulation of T cell proliferation"/>
    <property type="evidence" value="ECO:0007669"/>
    <property type="project" value="TreeGrafter"/>
</dbReference>
<dbReference type="GO" id="GO:0009897">
    <property type="term" value="C:external side of plasma membrane"/>
    <property type="evidence" value="ECO:0007669"/>
    <property type="project" value="TreeGrafter"/>
</dbReference>
<evidence type="ECO:0000256" key="4">
    <source>
        <dbReference type="ARBA" id="ARBA00022729"/>
    </source>
</evidence>
<evidence type="ECO:0000256" key="10">
    <source>
        <dbReference type="ARBA" id="ARBA00023319"/>
    </source>
</evidence>
<protein>
    <recommendedName>
        <fullName evidence="11">Ig-like domain-containing protein</fullName>
    </recommendedName>
</protein>
<keyword evidence="9" id="KW-0325">Glycoprotein</keyword>
<keyword evidence="6" id="KW-0472">Membrane</keyword>
<evidence type="ECO:0000256" key="3">
    <source>
        <dbReference type="ARBA" id="ARBA00022692"/>
    </source>
</evidence>
<dbReference type="SUPFAM" id="SSF48726">
    <property type="entry name" value="Immunoglobulin"/>
    <property type="match status" value="2"/>
</dbReference>
<dbReference type="AlphaFoldDB" id="A0A9Q0D9U3"/>
<keyword evidence="4" id="KW-0732">Signal</keyword>
<evidence type="ECO:0000256" key="6">
    <source>
        <dbReference type="ARBA" id="ARBA00023136"/>
    </source>
</evidence>
<keyword evidence="7" id="KW-1015">Disulfide bond</keyword>
<accession>A0A9Q0D9U3</accession>
<dbReference type="OrthoDB" id="8722926at2759"/>
<dbReference type="GO" id="GO:0071222">
    <property type="term" value="P:cellular response to lipopolysaccharide"/>
    <property type="evidence" value="ECO:0007669"/>
    <property type="project" value="TreeGrafter"/>
</dbReference>
<evidence type="ECO:0000256" key="7">
    <source>
        <dbReference type="ARBA" id="ARBA00023157"/>
    </source>
</evidence>
<dbReference type="PANTHER" id="PTHR25466">
    <property type="entry name" value="T-LYMPHOCYTE ACTIVATION ANTIGEN"/>
    <property type="match status" value="1"/>
</dbReference>
<evidence type="ECO:0000256" key="5">
    <source>
        <dbReference type="ARBA" id="ARBA00022989"/>
    </source>
</evidence>
<reference evidence="12" key="1">
    <citation type="submission" date="2022-07" db="EMBL/GenBank/DDBJ databases">
        <title>Chromosome-level genome of Muraenolepis orangiensis.</title>
        <authorList>
            <person name="Kim J."/>
        </authorList>
    </citation>
    <scope>NUCLEOTIDE SEQUENCE</scope>
    <source>
        <strain evidence="12">KU_S4_2022</strain>
        <tissue evidence="12">Muscle</tissue>
    </source>
</reference>
<dbReference type="InterPro" id="IPR013783">
    <property type="entry name" value="Ig-like_fold"/>
</dbReference>
<evidence type="ECO:0000313" key="12">
    <source>
        <dbReference type="EMBL" id="KAJ3584610.1"/>
    </source>
</evidence>
<dbReference type="PROSITE" id="PS50835">
    <property type="entry name" value="IG_LIKE"/>
    <property type="match status" value="1"/>
</dbReference>
<evidence type="ECO:0000256" key="9">
    <source>
        <dbReference type="ARBA" id="ARBA00023180"/>
    </source>
</evidence>
<dbReference type="InterPro" id="IPR051713">
    <property type="entry name" value="T-cell_Activation_Regulation"/>
</dbReference>
<keyword evidence="2" id="KW-1003">Cell membrane</keyword>
<organism evidence="12 13">
    <name type="scientific">Muraenolepis orangiensis</name>
    <name type="common">Patagonian moray cod</name>
    <dbReference type="NCBI Taxonomy" id="630683"/>
    <lineage>
        <taxon>Eukaryota</taxon>
        <taxon>Metazoa</taxon>
        <taxon>Chordata</taxon>
        <taxon>Craniata</taxon>
        <taxon>Vertebrata</taxon>
        <taxon>Euteleostomi</taxon>
        <taxon>Actinopterygii</taxon>
        <taxon>Neopterygii</taxon>
        <taxon>Teleostei</taxon>
        <taxon>Neoteleostei</taxon>
        <taxon>Acanthomorphata</taxon>
        <taxon>Zeiogadaria</taxon>
        <taxon>Gadariae</taxon>
        <taxon>Gadiformes</taxon>
        <taxon>Muraenolepidoidei</taxon>
        <taxon>Muraenolepididae</taxon>
        <taxon>Muraenolepis</taxon>
    </lineage>
</organism>
<evidence type="ECO:0000256" key="1">
    <source>
        <dbReference type="ARBA" id="ARBA00004251"/>
    </source>
</evidence>